<dbReference type="Proteomes" id="UP000636479">
    <property type="component" value="Unassembled WGS sequence"/>
</dbReference>
<keyword evidence="2" id="KW-1185">Reference proteome</keyword>
<dbReference type="RefSeq" id="XP_037214418.1">
    <property type="nucleotide sequence ID" value="XM_037369212.1"/>
</dbReference>
<protein>
    <recommendedName>
        <fullName evidence="3">F-box domain-containing protein</fullName>
    </recommendedName>
</protein>
<proteinExistence type="predicted"/>
<reference evidence="1" key="1">
    <citation type="submission" date="2020-05" db="EMBL/GenBank/DDBJ databases">
        <title>Mycena genomes resolve the evolution of fungal bioluminescence.</title>
        <authorList>
            <person name="Tsai I.J."/>
        </authorList>
    </citation>
    <scope>NUCLEOTIDE SEQUENCE</scope>
    <source>
        <strain evidence="1">171206Taipei</strain>
    </source>
</reference>
<sequence length="520" mass="57541">MSRSTPLKLLDLPPEIIHSCLLLLSLNDLAHCLHTGNRHLTQIMSTSLDIRYRVEQEFAGVEENPDFPGFALLPLDARLQALRERERRWREFAPVARYSIEYPPFSGVARLCRKDCALWLFTVGDDDDHFLVLSHTLFAVDLALGAQPAQWRTVFTGSTFIEFISLQEHDLLVIVAITPCDDHNSRVSMDALILTLSSSTPHPLAAEPKIHLGIRKALDFPTLNVDIDVAGDLLVISTVKWFGRPLDHDSLRVFDWKRGVLIPTQPNPSHGPRLAFLSSQHLIAPNTLDNSLDVLCFGASETPDRRAFPAAPETSHIFFAFNTSYGGYGAAGTKHHVLAIRPAPLIQIIGACTAGGNRTIAWADWGPRCAGWLDAARQTTTCLASCGARGVRYAPDIGLRDLDGPPQSPSRLQLLDFGERAVAAARRKQKSNQFIDQDSELKPPVIVEPSALIFGEPAPDSSDLAPFAEPVRSEVAYVQITSKERYEFEDVVLTDECIIGRKQNLDSEQGRETLDVLFFG</sequence>
<evidence type="ECO:0008006" key="3">
    <source>
        <dbReference type="Google" id="ProtNLM"/>
    </source>
</evidence>
<evidence type="ECO:0000313" key="1">
    <source>
        <dbReference type="EMBL" id="KAF7291296.1"/>
    </source>
</evidence>
<dbReference type="OrthoDB" id="3149552at2759"/>
<dbReference type="AlphaFoldDB" id="A0A8H6S3D0"/>
<dbReference type="GeneID" id="59351728"/>
<comment type="caution">
    <text evidence="1">The sequence shown here is derived from an EMBL/GenBank/DDBJ whole genome shotgun (WGS) entry which is preliminary data.</text>
</comment>
<dbReference type="EMBL" id="JACAZF010000013">
    <property type="protein sequence ID" value="KAF7291296.1"/>
    <property type="molecule type" value="Genomic_DNA"/>
</dbReference>
<evidence type="ECO:0000313" key="2">
    <source>
        <dbReference type="Proteomes" id="UP000636479"/>
    </source>
</evidence>
<gene>
    <name evidence="1" type="ORF">MIND_01273500</name>
</gene>
<name>A0A8H6S3D0_9AGAR</name>
<organism evidence="1 2">
    <name type="scientific">Mycena indigotica</name>
    <dbReference type="NCBI Taxonomy" id="2126181"/>
    <lineage>
        <taxon>Eukaryota</taxon>
        <taxon>Fungi</taxon>
        <taxon>Dikarya</taxon>
        <taxon>Basidiomycota</taxon>
        <taxon>Agaricomycotina</taxon>
        <taxon>Agaricomycetes</taxon>
        <taxon>Agaricomycetidae</taxon>
        <taxon>Agaricales</taxon>
        <taxon>Marasmiineae</taxon>
        <taxon>Mycenaceae</taxon>
        <taxon>Mycena</taxon>
    </lineage>
</organism>
<accession>A0A8H6S3D0</accession>